<dbReference type="SUPFAM" id="SSF52980">
    <property type="entry name" value="Restriction endonuclease-like"/>
    <property type="match status" value="1"/>
</dbReference>
<dbReference type="Gene3D" id="3.40.50.10930">
    <property type="match status" value="1"/>
</dbReference>
<organism evidence="13 14">
    <name type="scientific">Nocardioides perillae</name>
    <dbReference type="NCBI Taxonomy" id="1119534"/>
    <lineage>
        <taxon>Bacteria</taxon>
        <taxon>Bacillati</taxon>
        <taxon>Actinomycetota</taxon>
        <taxon>Actinomycetes</taxon>
        <taxon>Propionibacteriales</taxon>
        <taxon>Nocardioidaceae</taxon>
        <taxon>Nocardioides</taxon>
    </lineage>
</organism>
<dbReference type="Pfam" id="PF17946">
    <property type="entry name" value="RecC_C"/>
    <property type="match status" value="1"/>
</dbReference>
<dbReference type="RefSeq" id="WP_179516985.1">
    <property type="nucleotide sequence ID" value="NZ_JACCAC010000001.1"/>
</dbReference>
<evidence type="ECO:0000256" key="9">
    <source>
        <dbReference type="ARBA" id="ARBA00023204"/>
    </source>
</evidence>
<feature type="compositionally biased region" description="Gly residues" evidence="11">
    <location>
        <begin position="120"/>
        <end position="132"/>
    </location>
</feature>
<dbReference type="GO" id="GO:0009338">
    <property type="term" value="C:exodeoxyribonuclease V complex"/>
    <property type="evidence" value="ECO:0007669"/>
    <property type="project" value="InterPro"/>
</dbReference>
<dbReference type="GO" id="GO:0008854">
    <property type="term" value="F:exodeoxyribonuclease V activity"/>
    <property type="evidence" value="ECO:0007669"/>
    <property type="project" value="InterPro"/>
</dbReference>
<dbReference type="PANTHER" id="PTHR30591">
    <property type="entry name" value="RECBCD ENZYME SUBUNIT RECC"/>
    <property type="match status" value="1"/>
</dbReference>
<evidence type="ECO:0000256" key="6">
    <source>
        <dbReference type="ARBA" id="ARBA00022839"/>
    </source>
</evidence>
<dbReference type="PIRSF" id="PIRSF000980">
    <property type="entry name" value="RecC"/>
    <property type="match status" value="1"/>
</dbReference>
<evidence type="ECO:0000256" key="7">
    <source>
        <dbReference type="ARBA" id="ARBA00022840"/>
    </source>
</evidence>
<dbReference type="InterPro" id="IPR013986">
    <property type="entry name" value="DExx_box_DNA_helicase_dom_sf"/>
</dbReference>
<gene>
    <name evidence="10" type="primary">recC</name>
    <name evidence="13" type="ORF">BJ989_000649</name>
</gene>
<dbReference type="Gene3D" id="1.10.10.990">
    <property type="match status" value="1"/>
</dbReference>
<dbReference type="SUPFAM" id="SSF52540">
    <property type="entry name" value="P-loop containing nucleoside triphosphate hydrolases"/>
    <property type="match status" value="2"/>
</dbReference>
<evidence type="ECO:0000256" key="10">
    <source>
        <dbReference type="HAMAP-Rule" id="MF_01486"/>
    </source>
</evidence>
<comment type="function">
    <text evidence="10">A helicase/nuclease that prepares dsDNA breaks (DSB) for recombinational DNA repair. Binds to DSBs and unwinds DNA via a highly rapid and processive ATP-dependent bidirectional helicase activity. Unwinds dsDNA until it encounters a Chi (crossover hotspot instigator) sequence from the 3' direction. Cuts ssDNA a few nucleotides 3' to the Chi site. The properties and activities of the enzyme are changed at Chi. The Chi-altered holoenzyme produces a long 3'-ssDNA overhang and facilitates RecA-binding to the ssDNA for homologous DNA recombination and repair. Holoenzyme degrades any linearized DNA that is unable to undergo homologous recombination. In the holoenzyme this subunit recognizes the wild-type Chi sequence, and when added to isolated RecB increases its ATP-dependent helicase processivity.</text>
</comment>
<dbReference type="GO" id="GO:0000724">
    <property type="term" value="P:double-strand break repair via homologous recombination"/>
    <property type="evidence" value="ECO:0007669"/>
    <property type="project" value="UniProtKB-UniRule"/>
</dbReference>
<dbReference type="EMBL" id="JACCAC010000001">
    <property type="protein sequence ID" value="NYG54345.1"/>
    <property type="molecule type" value="Genomic_DNA"/>
</dbReference>
<dbReference type="Gene3D" id="3.40.50.300">
    <property type="entry name" value="P-loop containing nucleotide triphosphate hydrolases"/>
    <property type="match status" value="2"/>
</dbReference>
<protein>
    <recommendedName>
        <fullName evidence="10">RecBCD enzyme subunit RecC</fullName>
    </recommendedName>
    <alternativeName>
        <fullName evidence="10">Exonuclease V subunit RecC</fullName>
        <shortName evidence="10">ExoV subunit RecC</shortName>
    </alternativeName>
    <alternativeName>
        <fullName evidence="10">Helicase/nuclease RecBCD subunit RecC</fullName>
    </alternativeName>
</protein>
<evidence type="ECO:0000313" key="13">
    <source>
        <dbReference type="EMBL" id="NYG54345.1"/>
    </source>
</evidence>
<dbReference type="GO" id="GO:0003677">
    <property type="term" value="F:DNA binding"/>
    <property type="evidence" value="ECO:0007669"/>
    <property type="project" value="UniProtKB-UniRule"/>
</dbReference>
<proteinExistence type="inferred from homology"/>
<feature type="region of interest" description="Disordered" evidence="11">
    <location>
        <begin position="689"/>
        <end position="712"/>
    </location>
</feature>
<name>A0A7Y9UUY3_9ACTN</name>
<evidence type="ECO:0000256" key="2">
    <source>
        <dbReference type="ARBA" id="ARBA00022741"/>
    </source>
</evidence>
<evidence type="ECO:0000313" key="14">
    <source>
        <dbReference type="Proteomes" id="UP000544110"/>
    </source>
</evidence>
<comment type="subunit">
    <text evidence="10">Heterotrimer of RecB, RecC and RecD. All subunits contribute to DNA-binding.</text>
</comment>
<dbReference type="InterPro" id="IPR027417">
    <property type="entry name" value="P-loop_NTPase"/>
</dbReference>
<comment type="caution">
    <text evidence="13">The sequence shown here is derived from an EMBL/GenBank/DDBJ whole genome shotgun (WGS) entry which is preliminary data.</text>
</comment>
<comment type="similarity">
    <text evidence="10">Belongs to the RecC family.</text>
</comment>
<dbReference type="Gene3D" id="1.10.10.160">
    <property type="match status" value="1"/>
</dbReference>
<feature type="region of interest" description="Disordered" evidence="11">
    <location>
        <begin position="116"/>
        <end position="136"/>
    </location>
</feature>
<keyword evidence="2 10" id="KW-0547">Nucleotide-binding</keyword>
<keyword evidence="6 10" id="KW-0269">Exonuclease</keyword>
<keyword evidence="9 10" id="KW-0234">DNA repair</keyword>
<keyword evidence="14" id="KW-1185">Reference proteome</keyword>
<evidence type="ECO:0000256" key="11">
    <source>
        <dbReference type="SAM" id="MobiDB-lite"/>
    </source>
</evidence>
<dbReference type="PANTHER" id="PTHR30591:SF1">
    <property type="entry name" value="RECBCD ENZYME SUBUNIT RECC"/>
    <property type="match status" value="1"/>
</dbReference>
<dbReference type="InterPro" id="IPR011335">
    <property type="entry name" value="Restrct_endonuc-II-like"/>
</dbReference>
<keyword evidence="7 10" id="KW-0067">ATP-binding</keyword>
<dbReference type="NCBIfam" id="TIGR01450">
    <property type="entry name" value="recC"/>
    <property type="match status" value="1"/>
</dbReference>
<evidence type="ECO:0000256" key="1">
    <source>
        <dbReference type="ARBA" id="ARBA00022722"/>
    </source>
</evidence>
<sequence length="1157" mass="123941">MVLHLHRAERTDLLADALGELLARPLPDPFASEVVVVPARGVERWLTQRLSHRLGAAPGAGDGVCAGVRFLSPRSLVGLLLERDRDDPWDPDRLVWPLLEVVDGCLGEPGFEALSSHLGHGAGGPGGPGGGAVDPRASRRWSVARRLSGLLSSYAVQRPRLVADWRAGLDTDGAGRALDDDLRWQAELWRRLVAAVDHPAPDERHAAALASLTAGGAGLDLPPRLSLFGHTRLPETEVELLRAVGEVRDVHLWLPQASTALWEQLAPTAREGRVARRDDASALLVGHPLLASLGRDARELRRTLGPVVHDEAVPSPPTPATLLGWLQADLRAGVEPSAETRAARVPAADDRSVQVHACHGPARQVDVLREVLVGLLEDDPTLEPRDVLVMCPDIEGYAPLVSAAFGLADLSTTALGDEAVGGHDAVATGHPAHRLRVRLADRAPGATNPLLVVAATLVELAGGRVTATDVLDLAGTEPVRRRFGLDDDDLERVTAWVDEAAVRWGLDGAHRADYGLALDDGTWATGLRRLLVGAAVAGDGHRQVRGVLPLDDVGDGDLELVGRVGELVARLQAFVERAREAVGVGEWVAALRAGMAGLTATDPGEAWQAAQLERELARMGAGGEGEGVGPALRQSDVRALLRHRLGGRPTRSGFRTGTLTVCTMVPMRSVPHRVVCLVGLDDDVFPRGTTVDGDDVLARSPRTGERDPRSEDRQLLLDAVTSATETLVVTYTGRGVHTGLERPPAVPLGELLDAVDRTAADPVRDRVVVHHPLQPHDEQTMQPGRLGVPTPFTFDRSAVAGATAARDPRPAEPLLVREPLPARAAAVPGAGPAPGAASGGDDGVSLADLHDVLTHPVRAFLRHRLRITTGREHEELRDALPLSLDPLEKWAVGDRLVRVVLDGAPPQEAMRAEQLRGTLPPGRLGGTQLDEVKREVKPLVEHGLALRRGAPRTVDVDVVLRDGRRLTGTVGDLFGGDLVRVGYSRVGARHRLAAWVDALALAAGHPDHNWTAHTVGKHRGGAQRALVPPLDDRAVGWLSDLVEVADRALREPLPLPLRTGLAWAEEFAHARRGREVDPDAKGRAEWETPRFDQTGFPREDADAWHVRAFGEHAPWSCLTGPPQPHDVPGEAPHRLGRYAWAVWGPLLTEAGEQVRAL</sequence>
<reference evidence="13 14" key="1">
    <citation type="submission" date="2020-07" db="EMBL/GenBank/DDBJ databases">
        <title>Sequencing the genomes of 1000 actinobacteria strains.</title>
        <authorList>
            <person name="Klenk H.-P."/>
        </authorList>
    </citation>
    <scope>NUCLEOTIDE SEQUENCE [LARGE SCALE GENOMIC DNA]</scope>
    <source>
        <strain evidence="13 14">DSM 24552</strain>
    </source>
</reference>
<keyword evidence="5 10" id="KW-0347">Helicase</keyword>
<evidence type="ECO:0000256" key="5">
    <source>
        <dbReference type="ARBA" id="ARBA00022806"/>
    </source>
</evidence>
<keyword evidence="4 10" id="KW-0378">Hydrolase</keyword>
<evidence type="ECO:0000256" key="4">
    <source>
        <dbReference type="ARBA" id="ARBA00022801"/>
    </source>
</evidence>
<dbReference type="InterPro" id="IPR006697">
    <property type="entry name" value="RecC"/>
</dbReference>
<dbReference type="InterPro" id="IPR041500">
    <property type="entry name" value="RecC_C"/>
</dbReference>
<accession>A0A7Y9UUY3</accession>
<feature type="compositionally biased region" description="Basic and acidic residues" evidence="11">
    <location>
        <begin position="702"/>
        <end position="712"/>
    </location>
</feature>
<comment type="miscellaneous">
    <text evidence="10">In the RecBCD complex, RecB has a slow 3'-5' helicase, an exonuclease activity and loads RecA onto ssDNA, RecD has a fast 5'-3' helicase activity, while RecC stimulates the ATPase and processivity of the RecB helicase and contributes to recognition of the Chi site.</text>
</comment>
<dbReference type="GO" id="GO:0003678">
    <property type="term" value="F:DNA helicase activity"/>
    <property type="evidence" value="ECO:0007669"/>
    <property type="project" value="UniProtKB-UniRule"/>
</dbReference>
<keyword evidence="1 10" id="KW-0540">Nuclease</keyword>
<dbReference type="Proteomes" id="UP000544110">
    <property type="component" value="Unassembled WGS sequence"/>
</dbReference>
<keyword evidence="8 10" id="KW-0238">DNA-binding</keyword>
<dbReference type="HAMAP" id="MF_01486">
    <property type="entry name" value="RecC"/>
    <property type="match status" value="1"/>
</dbReference>
<dbReference type="AlphaFoldDB" id="A0A7Y9UUY3"/>
<keyword evidence="3 10" id="KW-0227">DNA damage</keyword>
<feature type="domain" description="RecC C-terminal" evidence="12">
    <location>
        <begin position="843"/>
        <end position="1066"/>
    </location>
</feature>
<evidence type="ECO:0000259" key="12">
    <source>
        <dbReference type="Pfam" id="PF17946"/>
    </source>
</evidence>
<dbReference type="Pfam" id="PF04257">
    <property type="entry name" value="Exonuc_V_gamma"/>
    <property type="match status" value="1"/>
</dbReference>
<evidence type="ECO:0000256" key="8">
    <source>
        <dbReference type="ARBA" id="ARBA00023125"/>
    </source>
</evidence>
<evidence type="ECO:0000256" key="3">
    <source>
        <dbReference type="ARBA" id="ARBA00022763"/>
    </source>
</evidence>
<dbReference type="GO" id="GO:0005524">
    <property type="term" value="F:ATP binding"/>
    <property type="evidence" value="ECO:0007669"/>
    <property type="project" value="UniProtKB-UniRule"/>
</dbReference>